<dbReference type="Proteomes" id="UP000019473">
    <property type="component" value="Unassembled WGS sequence"/>
</dbReference>
<organism evidence="4 5">
    <name type="scientific">Cladophialophora yegresii CBS 114405</name>
    <dbReference type="NCBI Taxonomy" id="1182544"/>
    <lineage>
        <taxon>Eukaryota</taxon>
        <taxon>Fungi</taxon>
        <taxon>Dikarya</taxon>
        <taxon>Ascomycota</taxon>
        <taxon>Pezizomycotina</taxon>
        <taxon>Eurotiomycetes</taxon>
        <taxon>Chaetothyriomycetidae</taxon>
        <taxon>Chaetothyriales</taxon>
        <taxon>Herpotrichiellaceae</taxon>
        <taxon>Cladophialophora</taxon>
    </lineage>
</organism>
<protein>
    <recommendedName>
        <fullName evidence="3">Isochorismatase-like domain-containing protein</fullName>
    </recommendedName>
</protein>
<evidence type="ECO:0000313" key="5">
    <source>
        <dbReference type="Proteomes" id="UP000019473"/>
    </source>
</evidence>
<keyword evidence="2" id="KW-0378">Hydrolase</keyword>
<reference evidence="4 5" key="1">
    <citation type="submission" date="2013-03" db="EMBL/GenBank/DDBJ databases">
        <title>The Genome Sequence of Cladophialophora yegresii CBS 114405.</title>
        <authorList>
            <consortium name="The Broad Institute Genomics Platform"/>
            <person name="Cuomo C."/>
            <person name="de Hoog S."/>
            <person name="Gorbushina A."/>
            <person name="Walker B."/>
            <person name="Young S.K."/>
            <person name="Zeng Q."/>
            <person name="Gargeya S."/>
            <person name="Fitzgerald M."/>
            <person name="Haas B."/>
            <person name="Abouelleil A."/>
            <person name="Allen A.W."/>
            <person name="Alvarado L."/>
            <person name="Arachchi H.M."/>
            <person name="Berlin A.M."/>
            <person name="Chapman S.B."/>
            <person name="Gainer-Dewar J."/>
            <person name="Goldberg J."/>
            <person name="Griggs A."/>
            <person name="Gujja S."/>
            <person name="Hansen M."/>
            <person name="Howarth C."/>
            <person name="Imamovic A."/>
            <person name="Ireland A."/>
            <person name="Larimer J."/>
            <person name="McCowan C."/>
            <person name="Murphy C."/>
            <person name="Pearson M."/>
            <person name="Poon T.W."/>
            <person name="Priest M."/>
            <person name="Roberts A."/>
            <person name="Saif S."/>
            <person name="Shea T."/>
            <person name="Sisk P."/>
            <person name="Sykes S."/>
            <person name="Wortman J."/>
            <person name="Nusbaum C."/>
            <person name="Birren B."/>
        </authorList>
    </citation>
    <scope>NUCLEOTIDE SEQUENCE [LARGE SCALE GENOMIC DNA]</scope>
    <source>
        <strain evidence="4 5">CBS 114405</strain>
    </source>
</reference>
<feature type="domain" description="Isochorismatase-like" evidence="3">
    <location>
        <begin position="6"/>
        <end position="87"/>
    </location>
</feature>
<dbReference type="Pfam" id="PF00857">
    <property type="entry name" value="Isochorismatase"/>
    <property type="match status" value="2"/>
</dbReference>
<dbReference type="InterPro" id="IPR050272">
    <property type="entry name" value="Isochorismatase-like_hydrls"/>
</dbReference>
<dbReference type="EMBL" id="AMGW01000006">
    <property type="protein sequence ID" value="EXJ55709.1"/>
    <property type="molecule type" value="Genomic_DNA"/>
</dbReference>
<gene>
    <name evidence="4" type="ORF">A1O7_08638</name>
</gene>
<dbReference type="PANTHER" id="PTHR43540">
    <property type="entry name" value="PEROXYUREIDOACRYLATE/UREIDOACRYLATE AMIDOHYDROLASE-RELATED"/>
    <property type="match status" value="1"/>
</dbReference>
<dbReference type="Gene3D" id="3.40.50.850">
    <property type="entry name" value="Isochorismatase-like"/>
    <property type="match status" value="1"/>
</dbReference>
<comment type="similarity">
    <text evidence="1">Belongs to the isochorismatase family.</text>
</comment>
<name>W9WAX7_9EURO</name>
<dbReference type="SUPFAM" id="SSF52499">
    <property type="entry name" value="Isochorismatase-like hydrolases"/>
    <property type="match status" value="1"/>
</dbReference>
<dbReference type="RefSeq" id="XP_007760819.1">
    <property type="nucleotide sequence ID" value="XM_007762629.1"/>
</dbReference>
<proteinExistence type="inferred from homology"/>
<keyword evidence="5" id="KW-1185">Reference proteome</keyword>
<dbReference type="OrthoDB" id="167809at2759"/>
<feature type="domain" description="Isochorismatase-like" evidence="3">
    <location>
        <begin position="114"/>
        <end position="197"/>
    </location>
</feature>
<dbReference type="eggNOG" id="ENOG502QQB1">
    <property type="taxonomic scope" value="Eukaryota"/>
</dbReference>
<dbReference type="CDD" id="cd00431">
    <property type="entry name" value="cysteine_hydrolases"/>
    <property type="match status" value="1"/>
</dbReference>
<sequence length="205" mass="22343">MAPPKTALLVIDMQVFFESMTTAALPNIIKLCEHFVKTSAPIVFTKHGHPKSEMVAHSTSQLVRKWNVNGSIGEGSAEGEIVSELQKFLPKANKTPTIGESLPGPESSQFPKLLPKNTYDAFINTPLSSVLENAKIERVIVCGVMTDCCCDTTARSAFNRGYETWLVSDACGSANKTQHEAGLRGFGFAFGEVMRTKEVISMLDE</sequence>
<dbReference type="GO" id="GO:0016787">
    <property type="term" value="F:hydrolase activity"/>
    <property type="evidence" value="ECO:0007669"/>
    <property type="project" value="UniProtKB-KW"/>
</dbReference>
<evidence type="ECO:0000313" key="4">
    <source>
        <dbReference type="EMBL" id="EXJ55709.1"/>
    </source>
</evidence>
<accession>W9WAX7</accession>
<dbReference type="PANTHER" id="PTHR43540:SF6">
    <property type="entry name" value="ISOCHORISMATASE-LIKE DOMAIN-CONTAINING PROTEIN"/>
    <property type="match status" value="1"/>
</dbReference>
<evidence type="ECO:0000256" key="2">
    <source>
        <dbReference type="ARBA" id="ARBA00022801"/>
    </source>
</evidence>
<evidence type="ECO:0000259" key="3">
    <source>
        <dbReference type="Pfam" id="PF00857"/>
    </source>
</evidence>
<comment type="caution">
    <text evidence="4">The sequence shown here is derived from an EMBL/GenBank/DDBJ whole genome shotgun (WGS) entry which is preliminary data.</text>
</comment>
<dbReference type="GeneID" id="19183204"/>
<dbReference type="InterPro" id="IPR000868">
    <property type="entry name" value="Isochorismatase-like_dom"/>
</dbReference>
<evidence type="ECO:0000256" key="1">
    <source>
        <dbReference type="ARBA" id="ARBA00006336"/>
    </source>
</evidence>
<dbReference type="AlphaFoldDB" id="W9WAX7"/>
<dbReference type="InterPro" id="IPR036380">
    <property type="entry name" value="Isochorismatase-like_sf"/>
</dbReference>
<dbReference type="VEuPathDB" id="FungiDB:A1O7_08638"/>
<dbReference type="HOGENOM" id="CLU_068979_8_3_1"/>